<evidence type="ECO:0000259" key="4">
    <source>
        <dbReference type="Pfam" id="PF01656"/>
    </source>
</evidence>
<evidence type="ECO:0000256" key="3">
    <source>
        <dbReference type="SAM" id="MobiDB-lite"/>
    </source>
</evidence>
<proteinExistence type="predicted"/>
<dbReference type="GO" id="GO:0051782">
    <property type="term" value="P:negative regulation of cell division"/>
    <property type="evidence" value="ECO:0007669"/>
    <property type="project" value="TreeGrafter"/>
</dbReference>
<evidence type="ECO:0000313" key="5">
    <source>
        <dbReference type="EMBL" id="RGL11186.1"/>
    </source>
</evidence>
<dbReference type="Proteomes" id="UP000260943">
    <property type="component" value="Unassembled WGS sequence"/>
</dbReference>
<reference evidence="5 6" key="1">
    <citation type="submission" date="2018-08" db="EMBL/GenBank/DDBJ databases">
        <title>A genome reference for cultivated species of the human gut microbiota.</title>
        <authorList>
            <person name="Zou Y."/>
            <person name="Xue W."/>
            <person name="Luo G."/>
        </authorList>
    </citation>
    <scope>NUCLEOTIDE SEQUENCE [LARGE SCALE GENOMIC DNA]</scope>
    <source>
        <strain evidence="5 6">TF08-14</strain>
    </source>
</reference>
<evidence type="ECO:0000256" key="1">
    <source>
        <dbReference type="ARBA" id="ARBA00022741"/>
    </source>
</evidence>
<keyword evidence="1" id="KW-0547">Nucleotide-binding</keyword>
<protein>
    <recommendedName>
        <fullName evidence="4">CobQ/CobB/MinD/ParA nucleotide binding domain-containing protein</fullName>
    </recommendedName>
</protein>
<dbReference type="AlphaFoldDB" id="A0A3E4QVE9"/>
<dbReference type="InterPro" id="IPR027417">
    <property type="entry name" value="P-loop_NTPase"/>
</dbReference>
<sequence length="479" mass="49146">MMGSVWLTCCSREAYARLFTEVRARDAQANVLRFGGMGDLSHMIDGFPNQDVNAALVAEAGDEDALAAVESISRGGRAGQILVLADSRDPAWFARLFYAGATEVIAAGPLAASSIESNEACAVRGPNDAAAVARPACNNEEPTAALASAAAPAMEMPAGRLPTEKAAGPEPREASRGASSTVSSLGMGRRALRSQGDAGQQAGAPLVAAISGRGGVGKSTLVASLAYCSAHMGLRAAVIDADLMFGNQHELLGVDAPLDLGLLLDKGVSVSPEAAAEATAMKIAPGLTLWGPLEAPEMAEVMAAPVDELVRVLRGAADVLFVDTSTFWGDCVASLVASCDRCLVVGAPGACAVSSSIKAMGLASRVGVPGTKMTGVFNRFGGEGAGKEQAMRYEMGVALHSRARIADGGDEVRGMAAFGHLDSLLLGPGAFATSVRSFARELLRELGCPIEADDLGMKAAAGVRPRIRLPWKKRVGDAA</sequence>
<dbReference type="PANTHER" id="PTHR43384:SF6">
    <property type="entry name" value="SEPTUM SITE-DETERMINING PROTEIN MIND HOMOLOG, CHLOROPLASTIC"/>
    <property type="match status" value="1"/>
</dbReference>
<dbReference type="GO" id="GO:0016887">
    <property type="term" value="F:ATP hydrolysis activity"/>
    <property type="evidence" value="ECO:0007669"/>
    <property type="project" value="TreeGrafter"/>
</dbReference>
<comment type="caution">
    <text evidence="5">The sequence shown here is derived from an EMBL/GenBank/DDBJ whole genome shotgun (WGS) entry which is preliminary data.</text>
</comment>
<dbReference type="InterPro" id="IPR050625">
    <property type="entry name" value="ParA/MinD_ATPase"/>
</dbReference>
<dbReference type="SUPFAM" id="SSF52540">
    <property type="entry name" value="P-loop containing nucleoside triphosphate hydrolases"/>
    <property type="match status" value="1"/>
</dbReference>
<dbReference type="InterPro" id="IPR002586">
    <property type="entry name" value="CobQ/CobB/MinD/ParA_Nub-bd_dom"/>
</dbReference>
<evidence type="ECO:0000256" key="2">
    <source>
        <dbReference type="ARBA" id="ARBA00022840"/>
    </source>
</evidence>
<organism evidence="5 6">
    <name type="scientific">Collinsella tanakaei</name>
    <dbReference type="NCBI Taxonomy" id="626935"/>
    <lineage>
        <taxon>Bacteria</taxon>
        <taxon>Bacillati</taxon>
        <taxon>Actinomycetota</taxon>
        <taxon>Coriobacteriia</taxon>
        <taxon>Coriobacteriales</taxon>
        <taxon>Coriobacteriaceae</taxon>
        <taxon>Collinsella</taxon>
    </lineage>
</organism>
<dbReference type="EMBL" id="QSRJ01000003">
    <property type="protein sequence ID" value="RGL11186.1"/>
    <property type="molecule type" value="Genomic_DNA"/>
</dbReference>
<feature type="domain" description="CobQ/CobB/MinD/ParA nucleotide binding" evidence="4">
    <location>
        <begin position="207"/>
        <end position="393"/>
    </location>
</feature>
<name>A0A3E4QVE9_9ACTN</name>
<dbReference type="PANTHER" id="PTHR43384">
    <property type="entry name" value="SEPTUM SITE-DETERMINING PROTEIN MIND HOMOLOG, CHLOROPLASTIC-RELATED"/>
    <property type="match status" value="1"/>
</dbReference>
<dbReference type="Gene3D" id="3.40.50.300">
    <property type="entry name" value="P-loop containing nucleotide triphosphate hydrolases"/>
    <property type="match status" value="1"/>
</dbReference>
<dbReference type="GO" id="GO:0009898">
    <property type="term" value="C:cytoplasmic side of plasma membrane"/>
    <property type="evidence" value="ECO:0007669"/>
    <property type="project" value="TreeGrafter"/>
</dbReference>
<feature type="region of interest" description="Disordered" evidence="3">
    <location>
        <begin position="161"/>
        <end position="186"/>
    </location>
</feature>
<dbReference type="GO" id="GO:0005524">
    <property type="term" value="F:ATP binding"/>
    <property type="evidence" value="ECO:0007669"/>
    <property type="project" value="UniProtKB-KW"/>
</dbReference>
<accession>A0A3E4QVE9</accession>
<evidence type="ECO:0000313" key="6">
    <source>
        <dbReference type="Proteomes" id="UP000260943"/>
    </source>
</evidence>
<dbReference type="GO" id="GO:0005829">
    <property type="term" value="C:cytosol"/>
    <property type="evidence" value="ECO:0007669"/>
    <property type="project" value="TreeGrafter"/>
</dbReference>
<keyword evidence="2" id="KW-0067">ATP-binding</keyword>
<dbReference type="Pfam" id="PF01656">
    <property type="entry name" value="CbiA"/>
    <property type="match status" value="1"/>
</dbReference>
<gene>
    <name evidence="5" type="ORF">DXC81_03470</name>
</gene>